<sequence length="171" mass="19939">MKAFVESKIKINLARDCDFERIFSIWLDGIGNSFDDRELSIETLKERFWTNFSQRKGIFNFWVAIDEQEQILGWQSLIRVSNNPFLYDKHAESSTYISRSNRQDGIGERLLDFVIKEAEKSELEYVVGYISVKNDSALKIIERTGWQVVGQMPASLKGKSKIEKYFIVRPV</sequence>
<dbReference type="EMBL" id="QKTW01000022">
    <property type="protein sequence ID" value="PZF71775.1"/>
    <property type="molecule type" value="Genomic_DNA"/>
</dbReference>
<comment type="caution">
    <text evidence="2">The sequence shown here is derived from an EMBL/GenBank/DDBJ whole genome shotgun (WGS) entry which is preliminary data.</text>
</comment>
<dbReference type="GO" id="GO:0016747">
    <property type="term" value="F:acyltransferase activity, transferring groups other than amino-acyl groups"/>
    <property type="evidence" value="ECO:0007669"/>
    <property type="project" value="InterPro"/>
</dbReference>
<dbReference type="InterPro" id="IPR000182">
    <property type="entry name" value="GNAT_dom"/>
</dbReference>
<name>A0A2W2A8Y4_9BACT</name>
<dbReference type="SUPFAM" id="SSF55729">
    <property type="entry name" value="Acyl-CoA N-acyltransferases (Nat)"/>
    <property type="match status" value="1"/>
</dbReference>
<dbReference type="PROSITE" id="PS51186">
    <property type="entry name" value="GNAT"/>
    <property type="match status" value="1"/>
</dbReference>
<evidence type="ECO:0000259" key="1">
    <source>
        <dbReference type="PROSITE" id="PS51186"/>
    </source>
</evidence>
<dbReference type="AlphaFoldDB" id="A0A2W2A8Y4"/>
<reference evidence="2 3" key="1">
    <citation type="submission" date="2018-06" db="EMBL/GenBank/DDBJ databases">
        <title>Mucibacter soli gen. nov., sp. nov., a new member of the family Chitinophagaceae producing mucin.</title>
        <authorList>
            <person name="Kim M.-K."/>
            <person name="Park S."/>
            <person name="Kim T.-S."/>
            <person name="Joung Y."/>
            <person name="Han J.-H."/>
            <person name="Kim S.B."/>
        </authorList>
    </citation>
    <scope>NUCLEOTIDE SEQUENCE [LARGE SCALE GENOMIC DNA]</scope>
    <source>
        <strain evidence="2 3">R1-15</strain>
    </source>
</reference>
<accession>A0A2W2A8Y4</accession>
<dbReference type="Proteomes" id="UP000248745">
    <property type="component" value="Unassembled WGS sequence"/>
</dbReference>
<protein>
    <recommendedName>
        <fullName evidence="1">N-acetyltransferase domain-containing protein</fullName>
    </recommendedName>
</protein>
<dbReference type="Gene3D" id="3.40.630.30">
    <property type="match status" value="1"/>
</dbReference>
<dbReference type="OrthoDB" id="666392at2"/>
<keyword evidence="3" id="KW-1185">Reference proteome</keyword>
<proteinExistence type="predicted"/>
<dbReference type="Pfam" id="PF13302">
    <property type="entry name" value="Acetyltransf_3"/>
    <property type="match status" value="1"/>
</dbReference>
<evidence type="ECO:0000313" key="2">
    <source>
        <dbReference type="EMBL" id="PZF71775.1"/>
    </source>
</evidence>
<dbReference type="InterPro" id="IPR016181">
    <property type="entry name" value="Acyl_CoA_acyltransferase"/>
</dbReference>
<organism evidence="2 3">
    <name type="scientific">Taibaiella soli</name>
    <dbReference type="NCBI Taxonomy" id="1649169"/>
    <lineage>
        <taxon>Bacteria</taxon>
        <taxon>Pseudomonadati</taxon>
        <taxon>Bacteroidota</taxon>
        <taxon>Chitinophagia</taxon>
        <taxon>Chitinophagales</taxon>
        <taxon>Chitinophagaceae</taxon>
        <taxon>Taibaiella</taxon>
    </lineage>
</organism>
<gene>
    <name evidence="2" type="ORF">DN068_17065</name>
</gene>
<feature type="domain" description="N-acetyltransferase" evidence="1">
    <location>
        <begin position="9"/>
        <end position="168"/>
    </location>
</feature>
<evidence type="ECO:0000313" key="3">
    <source>
        <dbReference type="Proteomes" id="UP000248745"/>
    </source>
</evidence>
<dbReference type="RefSeq" id="WP_111000146.1">
    <property type="nucleotide sequence ID" value="NZ_QKTW01000022.1"/>
</dbReference>